<keyword evidence="1" id="KW-1133">Transmembrane helix</keyword>
<dbReference type="EMBL" id="CAJNOM010000011">
    <property type="protein sequence ID" value="CAF0780602.1"/>
    <property type="molecule type" value="Genomic_DNA"/>
</dbReference>
<proteinExistence type="predicted"/>
<evidence type="ECO:0000256" key="1">
    <source>
        <dbReference type="SAM" id="Phobius"/>
    </source>
</evidence>
<dbReference type="Proteomes" id="UP000663832">
    <property type="component" value="Unassembled WGS sequence"/>
</dbReference>
<comment type="caution">
    <text evidence="2">The sequence shown here is derived from an EMBL/GenBank/DDBJ whole genome shotgun (WGS) entry which is preliminary data.</text>
</comment>
<dbReference type="AlphaFoldDB" id="A0A813R923"/>
<sequence length="128" mass="14695">MNSDNKLLQNIQNLSTTTTIVNSYLTHTTQSSNDNDMKHILSYAIPIACLAIGIVLLIVIGIQRRHRVLEKWSSLTRMRNTNPRFIERTGLRRDSEYESYNDGFVNVTIINEDGLLQKEPEFRLATIT</sequence>
<organism evidence="2 3">
    <name type="scientific">Adineta steineri</name>
    <dbReference type="NCBI Taxonomy" id="433720"/>
    <lineage>
        <taxon>Eukaryota</taxon>
        <taxon>Metazoa</taxon>
        <taxon>Spiralia</taxon>
        <taxon>Gnathifera</taxon>
        <taxon>Rotifera</taxon>
        <taxon>Eurotatoria</taxon>
        <taxon>Bdelloidea</taxon>
        <taxon>Adinetida</taxon>
        <taxon>Adinetidae</taxon>
        <taxon>Adineta</taxon>
    </lineage>
</organism>
<reference evidence="2" key="1">
    <citation type="submission" date="2021-02" db="EMBL/GenBank/DDBJ databases">
        <authorList>
            <person name="Nowell W R."/>
        </authorList>
    </citation>
    <scope>NUCLEOTIDE SEQUENCE</scope>
</reference>
<protein>
    <submittedName>
        <fullName evidence="2">Uncharacterized protein</fullName>
    </submittedName>
</protein>
<feature type="transmembrane region" description="Helical" evidence="1">
    <location>
        <begin position="40"/>
        <end position="62"/>
    </location>
</feature>
<accession>A0A813R923</accession>
<name>A0A813R923_9BILA</name>
<keyword evidence="3" id="KW-1185">Reference proteome</keyword>
<evidence type="ECO:0000313" key="3">
    <source>
        <dbReference type="Proteomes" id="UP000663832"/>
    </source>
</evidence>
<dbReference type="OrthoDB" id="10030840at2759"/>
<gene>
    <name evidence="2" type="ORF">QVE165_LOCUS3136</name>
</gene>
<keyword evidence="1" id="KW-0472">Membrane</keyword>
<evidence type="ECO:0000313" key="2">
    <source>
        <dbReference type="EMBL" id="CAF0780602.1"/>
    </source>
</evidence>
<keyword evidence="1" id="KW-0812">Transmembrane</keyword>